<dbReference type="Gene3D" id="1.10.167.10">
    <property type="entry name" value="Regulator of G-protein Signalling 4, domain 2"/>
    <property type="match status" value="1"/>
</dbReference>
<dbReference type="InterPro" id="IPR016137">
    <property type="entry name" value="RGS"/>
</dbReference>
<feature type="compositionally biased region" description="Low complexity" evidence="1">
    <location>
        <begin position="460"/>
        <end position="479"/>
    </location>
</feature>
<organism evidence="3 4">
    <name type="scientific">Naegleria fowleri</name>
    <name type="common">Brain eating amoeba</name>
    <dbReference type="NCBI Taxonomy" id="5763"/>
    <lineage>
        <taxon>Eukaryota</taxon>
        <taxon>Discoba</taxon>
        <taxon>Heterolobosea</taxon>
        <taxon>Tetramitia</taxon>
        <taxon>Eutetramitia</taxon>
        <taxon>Vahlkampfiidae</taxon>
        <taxon>Naegleria</taxon>
    </lineage>
</organism>
<dbReference type="Pfam" id="PF04784">
    <property type="entry name" value="DUF547"/>
    <property type="match status" value="1"/>
</dbReference>
<dbReference type="AlphaFoldDB" id="A0A6A5C3Y9"/>
<name>A0A6A5C3Y9_NAEFO</name>
<dbReference type="InterPro" id="IPR044926">
    <property type="entry name" value="RGS_subdomain_2"/>
</dbReference>
<dbReference type="InterPro" id="IPR006869">
    <property type="entry name" value="DUF547"/>
</dbReference>
<feature type="domain" description="RGS" evidence="2">
    <location>
        <begin position="295"/>
        <end position="418"/>
    </location>
</feature>
<evidence type="ECO:0000256" key="1">
    <source>
        <dbReference type="SAM" id="MobiDB-lite"/>
    </source>
</evidence>
<dbReference type="RefSeq" id="XP_044567179.1">
    <property type="nucleotide sequence ID" value="XM_044701799.1"/>
</dbReference>
<dbReference type="SMART" id="SM00315">
    <property type="entry name" value="RGS"/>
    <property type="match status" value="1"/>
</dbReference>
<dbReference type="SUPFAM" id="SSF48097">
    <property type="entry name" value="Regulator of G-protein signaling, RGS"/>
    <property type="match status" value="1"/>
</dbReference>
<keyword evidence="4" id="KW-1185">Reference proteome</keyword>
<dbReference type="VEuPathDB" id="AmoebaDB:NF0034490"/>
<dbReference type="InterPro" id="IPR036305">
    <property type="entry name" value="RGS_sf"/>
</dbReference>
<dbReference type="EMBL" id="VFQX01000009">
    <property type="protein sequence ID" value="KAF0982466.1"/>
    <property type="molecule type" value="Genomic_DNA"/>
</dbReference>
<dbReference type="VEuPathDB" id="AmoebaDB:NfTy_019360"/>
<feature type="region of interest" description="Disordered" evidence="1">
    <location>
        <begin position="451"/>
        <end position="481"/>
    </location>
</feature>
<gene>
    <name evidence="3" type="ORF">FDP41_011396</name>
</gene>
<dbReference type="Pfam" id="PF00615">
    <property type="entry name" value="RGS"/>
    <property type="match status" value="1"/>
</dbReference>
<dbReference type="PROSITE" id="PS50132">
    <property type="entry name" value="RGS"/>
    <property type="match status" value="1"/>
</dbReference>
<dbReference type="PANTHER" id="PTHR46361">
    <property type="entry name" value="ELECTRON CARRIER/ PROTEIN DISULFIDE OXIDOREDUCTASE"/>
    <property type="match status" value="1"/>
</dbReference>
<comment type="caution">
    <text evidence="3">The sequence shown here is derived from an EMBL/GenBank/DDBJ whole genome shotgun (WGS) entry which is preliminary data.</text>
</comment>
<dbReference type="VEuPathDB" id="AmoebaDB:NF0034500"/>
<sequence>MIQKDYIILTEKVIDYNSFLQSEHFKLTVKYTSLLRHFDPLKLDSNQKKTFFMNLYNLMLIHSFCTKRYLPTEEECIKFWNQPNYLVGRYKLSMNEILQYILREEPLPDWKYYLYEYRVNFLEDQHSIDSKSQRFDPRIHFVLCDGKRTSPLPAAVDQTNYERVIDQATRRFVNDDITISITNESIEMSEIFRTYRSDFSPHNSSLFGVLYFIYKYLRKNKQQELLELLKQSNISVEQLEEYTVCKRNDASSNQESQFPSLSFQIIYKPVDYTSNCKLFGDFADHDTSKPITFDEILRNQSNYRSYFRAYAEIECSTENIEFYEHVEKYKTITDVEERWKFAKKIFDKFLVTDSPSEVNVNKKLISTVRRQIFRTKDENDTFVKLPLDLFDRLNKEVEMVLFDTFCRFTNTDSYQQIVANSRRERKTLLSSAVLISRTKLSDVTPLDLMNLTSNTPNAHSNNQSPTTTTSGTSSPNSSSFDLSGSISPITFSSALRNSSTFATSMERRTSKISLLAALFEGSNAIHSSGTVMNTNNTNNTSNAITNNTTSSSISSSYYSNGRTVAVSPRLQNLVEMFEENLAAASGSGIGSGEGGTISKRKLSTCNIDSSVKTSNKPLNDQY</sequence>
<dbReference type="Proteomes" id="UP000444721">
    <property type="component" value="Unassembled WGS sequence"/>
</dbReference>
<reference evidence="3 4" key="1">
    <citation type="journal article" date="2019" name="Sci. Rep.">
        <title>Nanopore sequencing improves the draft genome of the human pathogenic amoeba Naegleria fowleri.</title>
        <authorList>
            <person name="Liechti N."/>
            <person name="Schurch N."/>
            <person name="Bruggmann R."/>
            <person name="Wittwer M."/>
        </authorList>
    </citation>
    <scope>NUCLEOTIDE SEQUENCE [LARGE SCALE GENOMIC DNA]</scope>
    <source>
        <strain evidence="3 4">ATCC 30894</strain>
    </source>
</reference>
<dbReference type="VEuPathDB" id="AmoebaDB:FDP41_011396"/>
<dbReference type="PANTHER" id="PTHR46361:SF3">
    <property type="entry name" value="ELECTRON CARRIER_ PROTEIN DISULFIDE OXIDOREDUCTASE"/>
    <property type="match status" value="1"/>
</dbReference>
<dbReference type="GeneID" id="68118611"/>
<proteinExistence type="predicted"/>
<evidence type="ECO:0000313" key="3">
    <source>
        <dbReference type="EMBL" id="KAF0982466.1"/>
    </source>
</evidence>
<evidence type="ECO:0000313" key="4">
    <source>
        <dbReference type="Proteomes" id="UP000444721"/>
    </source>
</evidence>
<dbReference type="OrthoDB" id="418495at2759"/>
<protein>
    <recommendedName>
        <fullName evidence="2">RGS domain-containing protein</fullName>
    </recommendedName>
</protein>
<accession>A0A6A5C3Y9</accession>
<evidence type="ECO:0000259" key="2">
    <source>
        <dbReference type="PROSITE" id="PS50132"/>
    </source>
</evidence>